<gene>
    <name evidence="1" type="ORF">M422DRAFT_256074</name>
</gene>
<dbReference type="HOGENOM" id="CLU_2211667_0_0_1"/>
<keyword evidence="2" id="KW-1185">Reference proteome</keyword>
<reference evidence="1 2" key="1">
    <citation type="submission" date="2014-06" db="EMBL/GenBank/DDBJ databases">
        <title>Evolutionary Origins and Diversification of the Mycorrhizal Mutualists.</title>
        <authorList>
            <consortium name="DOE Joint Genome Institute"/>
            <consortium name="Mycorrhizal Genomics Consortium"/>
            <person name="Kohler A."/>
            <person name="Kuo A."/>
            <person name="Nagy L.G."/>
            <person name="Floudas D."/>
            <person name="Copeland A."/>
            <person name="Barry K.W."/>
            <person name="Cichocki N."/>
            <person name="Veneault-Fourrey C."/>
            <person name="LaButti K."/>
            <person name="Lindquist E.A."/>
            <person name="Lipzen A."/>
            <person name="Lundell T."/>
            <person name="Morin E."/>
            <person name="Murat C."/>
            <person name="Riley R."/>
            <person name="Ohm R."/>
            <person name="Sun H."/>
            <person name="Tunlid A."/>
            <person name="Henrissat B."/>
            <person name="Grigoriev I.V."/>
            <person name="Hibbett D.S."/>
            <person name="Martin F."/>
        </authorList>
    </citation>
    <scope>NUCLEOTIDE SEQUENCE [LARGE SCALE GENOMIC DNA]</scope>
    <source>
        <strain evidence="1 2">SS14</strain>
    </source>
</reference>
<dbReference type="AlphaFoldDB" id="A0A0C9VS98"/>
<name>A0A0C9VS98_SPHS4</name>
<organism evidence="1 2">
    <name type="scientific">Sphaerobolus stellatus (strain SS14)</name>
    <dbReference type="NCBI Taxonomy" id="990650"/>
    <lineage>
        <taxon>Eukaryota</taxon>
        <taxon>Fungi</taxon>
        <taxon>Dikarya</taxon>
        <taxon>Basidiomycota</taxon>
        <taxon>Agaricomycotina</taxon>
        <taxon>Agaricomycetes</taxon>
        <taxon>Phallomycetidae</taxon>
        <taxon>Geastrales</taxon>
        <taxon>Sphaerobolaceae</taxon>
        <taxon>Sphaerobolus</taxon>
    </lineage>
</organism>
<proteinExistence type="predicted"/>
<protein>
    <submittedName>
        <fullName evidence="1">Uncharacterized protein</fullName>
    </submittedName>
</protein>
<dbReference type="EMBL" id="KN837140">
    <property type="protein sequence ID" value="KIJ40891.1"/>
    <property type="molecule type" value="Genomic_DNA"/>
</dbReference>
<accession>A0A0C9VS98</accession>
<sequence length="107" mass="11585">MDHPLVSSVVNAISGLYQCLCCLLRTSATLVPSAHPMPPSAHSVLPPSLPPPPPLSPLPHRLQYYCQLPQCLLQDSKIFSNTVFGTSSSTTCLLTEVLLQLSLSFRL</sequence>
<dbReference type="Proteomes" id="UP000054279">
    <property type="component" value="Unassembled WGS sequence"/>
</dbReference>
<evidence type="ECO:0000313" key="1">
    <source>
        <dbReference type="EMBL" id="KIJ40891.1"/>
    </source>
</evidence>
<evidence type="ECO:0000313" key="2">
    <source>
        <dbReference type="Proteomes" id="UP000054279"/>
    </source>
</evidence>